<protein>
    <submittedName>
        <fullName evidence="1">Uncharacterized protein</fullName>
    </submittedName>
</protein>
<gene>
    <name evidence="1" type="ORF">LOY88_003468</name>
</gene>
<dbReference type="EMBL" id="JALBCA010000045">
    <property type="protein sequence ID" value="KAI2386747.1"/>
    <property type="molecule type" value="Genomic_DNA"/>
</dbReference>
<organism evidence="1">
    <name type="scientific">Ophidiomyces ophidiicola</name>
    <dbReference type="NCBI Taxonomy" id="1387563"/>
    <lineage>
        <taxon>Eukaryota</taxon>
        <taxon>Fungi</taxon>
        <taxon>Dikarya</taxon>
        <taxon>Ascomycota</taxon>
        <taxon>Pezizomycotina</taxon>
        <taxon>Eurotiomycetes</taxon>
        <taxon>Eurotiomycetidae</taxon>
        <taxon>Onygenales</taxon>
        <taxon>Onygenaceae</taxon>
        <taxon>Ophidiomyces</taxon>
    </lineage>
</organism>
<reference evidence="1" key="1">
    <citation type="journal article" date="2022" name="bioRxiv">
        <title>Population genetic analysis of Ophidiomyces ophidiicola, the causative agent of snake fungal disease, indicates recent introductions to the USA.</title>
        <authorList>
            <person name="Ladner J.T."/>
            <person name="Palmer J.M."/>
            <person name="Ettinger C.L."/>
            <person name="Stajich J.E."/>
            <person name="Farrell T.M."/>
            <person name="Glorioso B.M."/>
            <person name="Lawson B."/>
            <person name="Price S.J."/>
            <person name="Stengle A.G."/>
            <person name="Grear D.A."/>
            <person name="Lorch J.M."/>
        </authorList>
    </citation>
    <scope>NUCLEOTIDE SEQUENCE</scope>
    <source>
        <strain evidence="1">NWHC 24266-5</strain>
    </source>
</reference>
<accession>A0ACB8UWX6</accession>
<evidence type="ECO:0000313" key="1">
    <source>
        <dbReference type="EMBL" id="KAI2386747.1"/>
    </source>
</evidence>
<name>A0ACB8UWX6_9EURO</name>
<proteinExistence type="predicted"/>
<comment type="caution">
    <text evidence="1">The sequence shown here is derived from an EMBL/GenBank/DDBJ whole genome shotgun (WGS) entry which is preliminary data.</text>
</comment>
<sequence>MAPAAYSAVSQTDHDHDTPANHHRPRALSIRSLLRAPNASPTARYAMLDDDHDDDFDCPRSPARRRAPPAPVHGHVKNALMATGSAARPATPPINILLPPPPPPPPNTQPAPPPDAPDEPLLHSPPSAGPALCHPTPDLQALQGAYVSNVERLEQTAERLSLALERRHDSIRSGIARRAPPPDRPPALGSPLGSLLLASRRPSYNSPAAAAAEHTPIRPRAPGYASSIHSSSSLRQSARPSLSSLPRRPSLRSGSMASRLARVVEPPGMTTTTIPPQLPELPLSPPHDAILGPLVADGQEELEPQQQQQQLERPGSAGSGDTYRQATELFKDFDGVHYTPHSEPSQSRRVSLAHPPQPPPPLLAGMPNAHQMPARGENMVYYPAPVPMMLNLPQRLSKRPVDQEKRRTQVMSSLPPDKRKSAIWANPIDGDVDPAAPTAAAAAVAAARQSKRISQMPPQLRASAFFEVPPTQLDITVKENSAVATLDSILDAAALAPVSAFTDHPIVGQAGAGVYGKERGKKKGKLEKKKRDSDMPIAGEGPNQSISTPDPRASFAEENQAVDEQTPFRSSNDRDREDPDRYVGPGEPKSDDRAESDNDENADDDDEEDEEDAFVGPPTTLLAELQMRKQEQKQRNRTAATAFPNGMHSTLLELDAVAQRQRDNRDRRHVVLAWEDPALADRREPDDDDVPLALLFPDKNKQADENRPLGLMEKLELDENEPLSRRRARIRGEPAPLPRPLTTVYPPAPQQHNNHHHRSSTAFTLDVPGLEESDGDDHEHETLAQRVRRLKTQDEKGASPSAAAAVPGSSDFASELLSRFGDEPPADTKPASPEEEETLGQRRKRLQAEAQAQAGGHKVAAARRSMANILHASPVGMQPPAAVGSRQSLPASGAGYANNNNNNPRLSRTLTGGGPPLLNFGQDMSQGPTPYYPTGLVAPAFGNGLSAVNLNPHFYAAQHQQQHQQQMMMMMMRRGTEAEPVIDQSQRDMIDRWRLGVQ</sequence>